<dbReference type="PANTHER" id="PTHR13108:SF9">
    <property type="entry name" value="CONDENSIN COMPLEX SUBUNIT 2"/>
    <property type="match status" value="1"/>
</dbReference>
<dbReference type="AlphaFoldDB" id="A0A2U1LAY6"/>
<dbReference type="PANTHER" id="PTHR13108">
    <property type="entry name" value="CONDENSIN COMPLEX SUBUNIT 2"/>
    <property type="match status" value="1"/>
</dbReference>
<reference evidence="18 19" key="1">
    <citation type="journal article" date="2018" name="Mol. Plant">
        <title>The genome of Artemisia annua provides insight into the evolution of Asteraceae family and artemisinin biosynthesis.</title>
        <authorList>
            <person name="Shen Q."/>
            <person name="Zhang L."/>
            <person name="Liao Z."/>
            <person name="Wang S."/>
            <person name="Yan T."/>
            <person name="Shi P."/>
            <person name="Liu M."/>
            <person name="Fu X."/>
            <person name="Pan Q."/>
            <person name="Wang Y."/>
            <person name="Lv Z."/>
            <person name="Lu X."/>
            <person name="Zhang F."/>
            <person name="Jiang W."/>
            <person name="Ma Y."/>
            <person name="Chen M."/>
            <person name="Hao X."/>
            <person name="Li L."/>
            <person name="Tang Y."/>
            <person name="Lv G."/>
            <person name="Zhou Y."/>
            <person name="Sun X."/>
            <person name="Brodelius P.E."/>
            <person name="Rose J.K.C."/>
            <person name="Tang K."/>
        </authorList>
    </citation>
    <scope>NUCLEOTIDE SEQUENCE [LARGE SCALE GENOMIC DNA]</scope>
    <source>
        <strain evidence="19">cv. Huhao1</strain>
        <tissue evidence="18">Leaf</tissue>
    </source>
</reference>
<organism evidence="18 19">
    <name type="scientific">Artemisia annua</name>
    <name type="common">Sweet wormwood</name>
    <dbReference type="NCBI Taxonomy" id="35608"/>
    <lineage>
        <taxon>Eukaryota</taxon>
        <taxon>Viridiplantae</taxon>
        <taxon>Streptophyta</taxon>
        <taxon>Embryophyta</taxon>
        <taxon>Tracheophyta</taxon>
        <taxon>Spermatophyta</taxon>
        <taxon>Magnoliopsida</taxon>
        <taxon>eudicotyledons</taxon>
        <taxon>Gunneridae</taxon>
        <taxon>Pentapetalae</taxon>
        <taxon>asterids</taxon>
        <taxon>campanulids</taxon>
        <taxon>Asterales</taxon>
        <taxon>Asteraceae</taxon>
        <taxon>Asteroideae</taxon>
        <taxon>Anthemideae</taxon>
        <taxon>Artemisiinae</taxon>
        <taxon>Artemisia</taxon>
    </lineage>
</organism>
<proteinExistence type="inferred from homology"/>
<keyword evidence="13" id="KW-0131">Cell cycle</keyword>
<feature type="chain" id="PRO_5015750159" description="Condensin complex subunit 2" evidence="17">
    <location>
        <begin position="23"/>
        <end position="1027"/>
    </location>
</feature>
<evidence type="ECO:0000256" key="3">
    <source>
        <dbReference type="ARBA" id="ARBA00008773"/>
    </source>
</evidence>
<protein>
    <recommendedName>
        <fullName evidence="5">Condensin complex subunit 2</fullName>
    </recommendedName>
</protein>
<comment type="caution">
    <text evidence="18">The sequence shown here is derived from an EMBL/GenBank/DDBJ whole genome shotgun (WGS) entry which is preliminary data.</text>
</comment>
<evidence type="ECO:0000256" key="1">
    <source>
        <dbReference type="ARBA" id="ARBA00004286"/>
    </source>
</evidence>
<dbReference type="OrthoDB" id="362021at2759"/>
<evidence type="ECO:0000256" key="11">
    <source>
        <dbReference type="ARBA" id="ARBA00023067"/>
    </source>
</evidence>
<dbReference type="GO" id="GO:0005737">
    <property type="term" value="C:cytoplasm"/>
    <property type="evidence" value="ECO:0007669"/>
    <property type="project" value="UniProtKB-SubCell"/>
</dbReference>
<evidence type="ECO:0000256" key="17">
    <source>
        <dbReference type="SAM" id="SignalP"/>
    </source>
</evidence>
<dbReference type="Pfam" id="PF05786">
    <property type="entry name" value="Cnd2"/>
    <property type="match status" value="3"/>
</dbReference>
<evidence type="ECO:0000313" key="19">
    <source>
        <dbReference type="Proteomes" id="UP000245207"/>
    </source>
</evidence>
<dbReference type="STRING" id="35608.A0A2U1LAY6"/>
<comment type="subcellular location">
    <subcellularLocation>
        <location evidence="1">Chromosome</location>
    </subcellularLocation>
    <subcellularLocation>
        <location evidence="2">Cytoplasm</location>
    </subcellularLocation>
</comment>
<evidence type="ECO:0000256" key="10">
    <source>
        <dbReference type="ARBA" id="ARBA00022801"/>
    </source>
</evidence>
<evidence type="ECO:0000256" key="8">
    <source>
        <dbReference type="ARBA" id="ARBA00022618"/>
    </source>
</evidence>
<keyword evidence="17" id="KW-0732">Signal</keyword>
<evidence type="ECO:0000256" key="5">
    <source>
        <dbReference type="ARBA" id="ARBA00016065"/>
    </source>
</evidence>
<dbReference type="EMBL" id="PKPP01010429">
    <property type="protein sequence ID" value="PWA46156.1"/>
    <property type="molecule type" value="Genomic_DNA"/>
</dbReference>
<keyword evidence="11" id="KW-0226">DNA condensation</keyword>
<feature type="region of interest" description="Disordered" evidence="16">
    <location>
        <begin position="665"/>
        <end position="724"/>
    </location>
</feature>
<dbReference type="GO" id="GO:0004553">
    <property type="term" value="F:hydrolase activity, hydrolyzing O-glycosyl compounds"/>
    <property type="evidence" value="ECO:0007669"/>
    <property type="project" value="InterPro"/>
</dbReference>
<evidence type="ECO:0000256" key="12">
    <source>
        <dbReference type="ARBA" id="ARBA00023295"/>
    </source>
</evidence>
<keyword evidence="12" id="KW-0326">Glycosidase</keyword>
<feature type="signal peptide" evidence="17">
    <location>
        <begin position="1"/>
        <end position="22"/>
    </location>
</feature>
<evidence type="ECO:0000256" key="16">
    <source>
        <dbReference type="SAM" id="MobiDB-lite"/>
    </source>
</evidence>
<evidence type="ECO:0000256" key="7">
    <source>
        <dbReference type="ARBA" id="ARBA00022490"/>
    </source>
</evidence>
<evidence type="ECO:0000313" key="18">
    <source>
        <dbReference type="EMBL" id="PWA46156.1"/>
    </source>
</evidence>
<evidence type="ECO:0000256" key="14">
    <source>
        <dbReference type="RuleBase" id="RU004335"/>
    </source>
</evidence>
<dbReference type="GO" id="GO:0007076">
    <property type="term" value="P:mitotic chromosome condensation"/>
    <property type="evidence" value="ECO:0007669"/>
    <property type="project" value="InterPro"/>
</dbReference>
<sequence>MGLFLPFFNALFLLISHSISHADGGAVGVNYGLIADNLPSPAQAINLIKSKNIDQIRLFSPNHDILNVVQNSGIQVIIGTFNDDVPKLASDTNFAINWVETNIVPYAQSITFRCISVGNEIIPGNLASSVLAAMGNLNAALQSFNLGNIPVSTSVGFALLASSYPPSSGDFKGDYKGMMQEISGFLSSHDFPSYSRHIPISVRDGDLEYANMFDAMVDSVYWALEKVGAGGLDVVVVESGWPSNGNGEYTTPTLAQTYNQNLVRHANSGTPKIPGKSVETYVFALFNENQKTPGVEQNFGLFYPDMSEARAARAALFRRKPVTLNNGVDSTTCSEKYLGKEQIMEMVKNCLKLASENKINQKNTWELDLLDHIFEVIKVEDGDNDTETNFQKFFIGSNDDKLERAQARAARAALFRRKPVTLNNGVESTTCSEKYLGKEQIMEMVKNCLKLASENKNTWELDLLDHIFEVIKVEDGDNDTETNFQKASCTLEAGVKIYSMRVDSVHAEAYKVLGGINRVGLDLEQESVEDANADSEQVKQTAKKEREQKYSPLKTLESSFDTLNVKKFDVAFSVDPLYHQTSAQFDEGGAKGLLLNNLGVYGGCRVLFDSLEVPRNCMSCSVQSNIAETIDISYAKDCMEQMVINISKNKEISPTLKDIVNMFDEHNRRPPDTFSSAQKSEEPDFEAYDNNNFDDGNQHDDSGTWDFVNDTTNGPTDEGTYDREDEPFMQNYHEENEESASGVYDVDDKFIGVDDLMFLKLGLPARQNAWAGPDHWKYQKAKGPENPANENGSPSLAKKPRNKKQGETDIEFMKALDDDVADPFAPHKNLKSLLLPANSEPCNTTLPEDCHYQPEDLVKLFLLPNVLCIGKRRTRHSDKLHQEEVNGNFPSWNDDCGAGDQFDDENAYSDVEDSTTLISQPRQVEKIEVQYDRKSKQVDVHVLKETLWSSMQEMHNSAQDENLSFKNMLASFSIDTKKPAAASIDDITPHLCFICLLHLANENGLSIHGSPDLDDLSIHLPPHPNIL</sequence>
<name>A0A2U1LAY6_ARTAN</name>
<evidence type="ECO:0000256" key="2">
    <source>
        <dbReference type="ARBA" id="ARBA00004496"/>
    </source>
</evidence>
<dbReference type="Proteomes" id="UP000245207">
    <property type="component" value="Unassembled WGS sequence"/>
</dbReference>
<dbReference type="GO" id="GO:0051301">
    <property type="term" value="P:cell division"/>
    <property type="evidence" value="ECO:0007669"/>
    <property type="project" value="UniProtKB-KW"/>
</dbReference>
<evidence type="ECO:0000256" key="13">
    <source>
        <dbReference type="ARBA" id="ARBA00023306"/>
    </source>
</evidence>
<dbReference type="InterPro" id="IPR022816">
    <property type="entry name" value="Condensin_barren_su2"/>
</dbReference>
<dbReference type="InterPro" id="IPR017853">
    <property type="entry name" value="GH"/>
</dbReference>
<dbReference type="GO" id="GO:0000796">
    <property type="term" value="C:condensin complex"/>
    <property type="evidence" value="ECO:0007669"/>
    <property type="project" value="InterPro"/>
</dbReference>
<keyword evidence="19" id="KW-1185">Reference proteome</keyword>
<dbReference type="Pfam" id="PF00332">
    <property type="entry name" value="Glyco_hydro_17"/>
    <property type="match status" value="1"/>
</dbReference>
<keyword evidence="6" id="KW-0158">Chromosome</keyword>
<evidence type="ECO:0000256" key="15">
    <source>
        <dbReference type="SAM" id="Coils"/>
    </source>
</evidence>
<accession>A0A2U1LAY6</accession>
<feature type="coiled-coil region" evidence="15">
    <location>
        <begin position="521"/>
        <end position="548"/>
    </location>
</feature>
<dbReference type="InterPro" id="IPR000490">
    <property type="entry name" value="Glyco_hydro_17"/>
</dbReference>
<keyword evidence="7" id="KW-0963">Cytoplasm</keyword>
<keyword evidence="9" id="KW-0498">Mitosis</keyword>
<evidence type="ECO:0000256" key="6">
    <source>
        <dbReference type="ARBA" id="ARBA00022454"/>
    </source>
</evidence>
<comment type="similarity">
    <text evidence="3 14">Belongs to the glycosyl hydrolase 17 family.</text>
</comment>
<feature type="region of interest" description="Disordered" evidence="16">
    <location>
        <begin position="776"/>
        <end position="806"/>
    </location>
</feature>
<keyword evidence="8" id="KW-0132">Cell division</keyword>
<dbReference type="GO" id="GO:0003682">
    <property type="term" value="F:chromatin binding"/>
    <property type="evidence" value="ECO:0007669"/>
    <property type="project" value="TreeGrafter"/>
</dbReference>
<evidence type="ECO:0000256" key="4">
    <source>
        <dbReference type="ARBA" id="ARBA00009471"/>
    </source>
</evidence>
<keyword evidence="10" id="KW-0378">Hydrolase</keyword>
<dbReference type="SUPFAM" id="SSF51445">
    <property type="entry name" value="(Trans)glycosidases"/>
    <property type="match status" value="1"/>
</dbReference>
<comment type="similarity">
    <text evidence="4">Belongs to the CND2 (condensin subunit 2) family.</text>
</comment>
<dbReference type="GO" id="GO:0005975">
    <property type="term" value="P:carbohydrate metabolic process"/>
    <property type="evidence" value="ECO:0007669"/>
    <property type="project" value="InterPro"/>
</dbReference>
<evidence type="ECO:0000256" key="9">
    <source>
        <dbReference type="ARBA" id="ARBA00022776"/>
    </source>
</evidence>
<keyword evidence="15" id="KW-0175">Coiled coil</keyword>
<dbReference type="Gene3D" id="3.20.20.80">
    <property type="entry name" value="Glycosidases"/>
    <property type="match status" value="2"/>
</dbReference>
<gene>
    <name evidence="18" type="ORF">CTI12_AA512080</name>
</gene>